<organism evidence="12 13">
    <name type="scientific">Cyprinus carpio carpio</name>
    <dbReference type="NCBI Taxonomy" id="630221"/>
    <lineage>
        <taxon>Eukaryota</taxon>
        <taxon>Metazoa</taxon>
        <taxon>Chordata</taxon>
        <taxon>Craniata</taxon>
        <taxon>Vertebrata</taxon>
        <taxon>Euteleostomi</taxon>
        <taxon>Actinopterygii</taxon>
        <taxon>Neopterygii</taxon>
        <taxon>Teleostei</taxon>
        <taxon>Ostariophysi</taxon>
        <taxon>Cypriniformes</taxon>
        <taxon>Cyprinidae</taxon>
        <taxon>Cyprininae</taxon>
        <taxon>Cyprinus</taxon>
    </lineage>
</organism>
<dbReference type="EC" id="3.1.26.4" evidence="2"/>
<feature type="domain" description="Reverse transcriptase" evidence="10">
    <location>
        <begin position="1"/>
        <end position="66"/>
    </location>
</feature>
<dbReference type="SUPFAM" id="SSF56672">
    <property type="entry name" value="DNA/RNA polymerases"/>
    <property type="match status" value="1"/>
</dbReference>
<evidence type="ECO:0000259" key="11">
    <source>
        <dbReference type="PROSITE" id="PS50994"/>
    </source>
</evidence>
<dbReference type="GO" id="GO:0003676">
    <property type="term" value="F:nucleic acid binding"/>
    <property type="evidence" value="ECO:0007669"/>
    <property type="project" value="InterPro"/>
</dbReference>
<dbReference type="SUPFAM" id="SSF53098">
    <property type="entry name" value="Ribonuclease H-like"/>
    <property type="match status" value="1"/>
</dbReference>
<evidence type="ECO:0000256" key="2">
    <source>
        <dbReference type="ARBA" id="ARBA00012180"/>
    </source>
</evidence>
<dbReference type="AlphaFoldDB" id="A0A9J7XAZ3"/>
<dbReference type="PROSITE" id="PS50994">
    <property type="entry name" value="INTEGRASE"/>
    <property type="match status" value="1"/>
</dbReference>
<dbReference type="Proteomes" id="UP001108240">
    <property type="component" value="Unplaced"/>
</dbReference>
<dbReference type="OMA" id="WATEICR"/>
<keyword evidence="6" id="KW-0255">Endonuclease</keyword>
<dbReference type="FunFam" id="3.10.20.370:FF:000001">
    <property type="entry name" value="Retrovirus-related Pol polyprotein from transposon 17.6-like protein"/>
    <property type="match status" value="1"/>
</dbReference>
<dbReference type="Gene3D" id="3.30.420.10">
    <property type="entry name" value="Ribonuclease H-like superfamily/Ribonuclease H"/>
    <property type="match status" value="1"/>
</dbReference>
<keyword evidence="7" id="KW-0378">Hydrolase</keyword>
<keyword evidence="5" id="KW-0540">Nuclease</keyword>
<evidence type="ECO:0000313" key="13">
    <source>
        <dbReference type="Proteomes" id="UP001108240"/>
    </source>
</evidence>
<evidence type="ECO:0000259" key="10">
    <source>
        <dbReference type="PROSITE" id="PS50878"/>
    </source>
</evidence>
<protein>
    <recommendedName>
        <fullName evidence="9">Gypsy retrotransposon integrase-like protein 1</fullName>
        <ecNumber evidence="2">3.1.26.4</ecNumber>
    </recommendedName>
</protein>
<dbReference type="CDD" id="cd09274">
    <property type="entry name" value="RNase_HI_RT_Ty3"/>
    <property type="match status" value="1"/>
</dbReference>
<keyword evidence="3" id="KW-0808">Transferase</keyword>
<dbReference type="PANTHER" id="PTHR37984">
    <property type="entry name" value="PROTEIN CBG26694"/>
    <property type="match status" value="1"/>
</dbReference>
<sequence>MMVVILKGLQNVANYLDDIIVWGRTLQEHDQALQNVLQRLKDAGLVLNESKCQFRKQSLKFLGHMVTSQGIQLDQEHLSAIIDAPAPSDAVQLRSLLGLLSWYNKFIPNSASVLMPLRACLRDESGFRWSDEAQQSLADVKKLLVHSPALALFDPGLPVVISTDASAYGLGAVFAQICTDGQERTVAFASRTLTSAEQKYSTVEKEALACVWAVERWRTYLWGRRFTLRTDHQALTTLLTTKGTDRAGMRIARWAARLLCFNYTVEYRAGSENHTADCLSRLPLPLTSDTESDTEPEFVALLSTGPTAISQDEFAAASAHCSELSAQRTQIAIGWPPSAAALDPVLRPYYKLRHELSVQADFVFRGSRLVVPGELREPLVRIAHEGHQGIVRTKQRLREMYWWPKMDTLVAEKITACQLCLSLDKTAKASAVPLQPVPLPSAPWEKLAIDIVGPFETAVWDCRYALTLTDYYSKWPEVAFTASVATKQVTAFLTSVFSRHGNPTTLVSDNGPQFTSPEFAAFLKERNIKHIRTSVYHPAANGAIERFHRVLKSTIQSAILQSAPWKTTVTDFLQIYRATPHAVTGVSPFELLHGRKMRTRLNVLKPSPSGHEPKQLQKRVSSHQDVMKSRFDHKHHVHHFSFRKGDKVRVKKSLHMYQKPIQNSLLQLRLGKKLALTPTSWMMEGSGMHRVSHPCRLMRWIMD</sequence>
<evidence type="ECO:0000256" key="3">
    <source>
        <dbReference type="ARBA" id="ARBA00022679"/>
    </source>
</evidence>
<name>A0A9J7XAZ3_CYPCA</name>
<dbReference type="Gene3D" id="1.10.340.70">
    <property type="match status" value="1"/>
</dbReference>
<dbReference type="Pfam" id="PF17917">
    <property type="entry name" value="RT_RNaseH"/>
    <property type="match status" value="1"/>
</dbReference>
<comment type="similarity">
    <text evidence="1">Belongs to the beta type-B retroviral polymerase family. HERV class-II K(HML-2) pol subfamily.</text>
</comment>
<dbReference type="GO" id="GO:0015074">
    <property type="term" value="P:DNA integration"/>
    <property type="evidence" value="ECO:0007669"/>
    <property type="project" value="InterPro"/>
</dbReference>
<dbReference type="PANTHER" id="PTHR37984:SF5">
    <property type="entry name" value="PROTEIN NYNRIN-LIKE"/>
    <property type="match status" value="1"/>
</dbReference>
<dbReference type="InterPro" id="IPR041373">
    <property type="entry name" value="RT_RNaseH"/>
</dbReference>
<evidence type="ECO:0000256" key="1">
    <source>
        <dbReference type="ARBA" id="ARBA00010879"/>
    </source>
</evidence>
<keyword evidence="8" id="KW-0695">RNA-directed DNA polymerase</keyword>
<evidence type="ECO:0000256" key="8">
    <source>
        <dbReference type="ARBA" id="ARBA00022918"/>
    </source>
</evidence>
<dbReference type="GO" id="GO:0004523">
    <property type="term" value="F:RNA-DNA hybrid ribonuclease activity"/>
    <property type="evidence" value="ECO:0007669"/>
    <property type="project" value="UniProtKB-EC"/>
</dbReference>
<feature type="domain" description="Integrase catalytic" evidence="11">
    <location>
        <begin position="439"/>
        <end position="596"/>
    </location>
</feature>
<evidence type="ECO:0000256" key="6">
    <source>
        <dbReference type="ARBA" id="ARBA00022759"/>
    </source>
</evidence>
<dbReference type="GeneTree" id="ENSGT01140000282569"/>
<evidence type="ECO:0000313" key="12">
    <source>
        <dbReference type="Ensembl" id="ENSCCRP00000104574.1"/>
    </source>
</evidence>
<reference evidence="12" key="1">
    <citation type="submission" date="2025-08" db="UniProtKB">
        <authorList>
            <consortium name="Ensembl"/>
        </authorList>
    </citation>
    <scope>IDENTIFICATION</scope>
</reference>
<dbReference type="InterPro" id="IPR043502">
    <property type="entry name" value="DNA/RNA_pol_sf"/>
</dbReference>
<dbReference type="FunFam" id="3.30.70.270:FF:000003">
    <property type="entry name" value="Transposon Ty3-G Gag-Pol polyprotein"/>
    <property type="match status" value="1"/>
</dbReference>
<dbReference type="InterPro" id="IPR001584">
    <property type="entry name" value="Integrase_cat-core"/>
</dbReference>
<evidence type="ECO:0000256" key="9">
    <source>
        <dbReference type="ARBA" id="ARBA00039658"/>
    </source>
</evidence>
<dbReference type="InterPro" id="IPR050951">
    <property type="entry name" value="Retrovirus_Pol_polyprotein"/>
</dbReference>
<dbReference type="InterPro" id="IPR000477">
    <property type="entry name" value="RT_dom"/>
</dbReference>
<dbReference type="InterPro" id="IPR036397">
    <property type="entry name" value="RNaseH_sf"/>
</dbReference>
<proteinExistence type="inferred from homology"/>
<dbReference type="InterPro" id="IPR043128">
    <property type="entry name" value="Rev_trsase/Diguanyl_cyclase"/>
</dbReference>
<dbReference type="PROSITE" id="PS50878">
    <property type="entry name" value="RT_POL"/>
    <property type="match status" value="1"/>
</dbReference>
<dbReference type="FunFam" id="1.10.340.70:FF:000003">
    <property type="entry name" value="Protein CBG25708"/>
    <property type="match status" value="1"/>
</dbReference>
<keyword evidence="13" id="KW-1185">Reference proteome</keyword>
<evidence type="ECO:0000256" key="5">
    <source>
        <dbReference type="ARBA" id="ARBA00022722"/>
    </source>
</evidence>
<reference evidence="12" key="2">
    <citation type="submission" date="2025-09" db="UniProtKB">
        <authorList>
            <consortium name="Ensembl"/>
        </authorList>
    </citation>
    <scope>IDENTIFICATION</scope>
</reference>
<dbReference type="GO" id="GO:0003964">
    <property type="term" value="F:RNA-directed DNA polymerase activity"/>
    <property type="evidence" value="ECO:0007669"/>
    <property type="project" value="UniProtKB-KW"/>
</dbReference>
<evidence type="ECO:0000256" key="7">
    <source>
        <dbReference type="ARBA" id="ARBA00022801"/>
    </source>
</evidence>
<dbReference type="FunFam" id="3.30.70.270:FF:000020">
    <property type="entry name" value="Transposon Tf2-6 polyprotein-like Protein"/>
    <property type="match status" value="1"/>
</dbReference>
<dbReference type="Gene3D" id="3.30.70.270">
    <property type="match status" value="2"/>
</dbReference>
<dbReference type="Pfam" id="PF00665">
    <property type="entry name" value="rve"/>
    <property type="match status" value="1"/>
</dbReference>
<dbReference type="FunFam" id="3.30.420.10:FF:000063">
    <property type="entry name" value="Retrovirus-related Pol polyprotein from transposon 297-like Protein"/>
    <property type="match status" value="1"/>
</dbReference>
<dbReference type="Ensembl" id="ENSCCRT00000147322.1">
    <property type="protein sequence ID" value="ENSCCRP00000104574.1"/>
    <property type="gene ID" value="ENSCCRG00000082145.1"/>
</dbReference>
<keyword evidence="4" id="KW-0548">Nucleotidyltransferase</keyword>
<dbReference type="Gene3D" id="3.10.20.370">
    <property type="match status" value="1"/>
</dbReference>
<dbReference type="InterPro" id="IPR012337">
    <property type="entry name" value="RNaseH-like_sf"/>
</dbReference>
<dbReference type="Pfam" id="PF17921">
    <property type="entry name" value="Integrase_H2C2"/>
    <property type="match status" value="1"/>
</dbReference>
<dbReference type="InterPro" id="IPR041588">
    <property type="entry name" value="Integrase_H2C2"/>
</dbReference>
<dbReference type="Pfam" id="PF00078">
    <property type="entry name" value="RVT_1"/>
    <property type="match status" value="1"/>
</dbReference>
<accession>A0A9J7XAZ3</accession>
<evidence type="ECO:0000256" key="4">
    <source>
        <dbReference type="ARBA" id="ARBA00022695"/>
    </source>
</evidence>